<dbReference type="SUPFAM" id="SSF54160">
    <property type="entry name" value="Chromo domain-like"/>
    <property type="match status" value="1"/>
</dbReference>
<organism evidence="17 18">
    <name type="scientific">Hemibagrus guttatus</name>
    <dbReference type="NCBI Taxonomy" id="175788"/>
    <lineage>
        <taxon>Eukaryota</taxon>
        <taxon>Metazoa</taxon>
        <taxon>Chordata</taxon>
        <taxon>Craniata</taxon>
        <taxon>Vertebrata</taxon>
        <taxon>Euteleostomi</taxon>
        <taxon>Actinopterygii</taxon>
        <taxon>Neopterygii</taxon>
        <taxon>Teleostei</taxon>
        <taxon>Ostariophysi</taxon>
        <taxon>Siluriformes</taxon>
        <taxon>Bagridae</taxon>
        <taxon>Hemibagrus</taxon>
    </lineage>
</organism>
<keyword evidence="7" id="KW-0378">Hydrolase</keyword>
<evidence type="ECO:0000256" key="1">
    <source>
        <dbReference type="ARBA" id="ARBA00004123"/>
    </source>
</evidence>
<name>A0AAE0UNH6_9TELE</name>
<keyword evidence="11" id="KW-0808">Transferase</keyword>
<gene>
    <name evidence="17" type="ORF">QTP70_028921</name>
</gene>
<comment type="similarity">
    <text evidence="2">Belongs to the beta type-B retroviral polymerase family. HERV class-II K(HML-2) pol subfamily.</text>
</comment>
<dbReference type="PANTHER" id="PTHR37984:SF5">
    <property type="entry name" value="PROTEIN NYNRIN-LIKE"/>
    <property type="match status" value="1"/>
</dbReference>
<dbReference type="Gene3D" id="1.10.340.70">
    <property type="match status" value="1"/>
</dbReference>
<evidence type="ECO:0000256" key="15">
    <source>
        <dbReference type="SAM" id="MobiDB-lite"/>
    </source>
</evidence>
<dbReference type="InterPro" id="IPR023780">
    <property type="entry name" value="Chromo_domain"/>
</dbReference>
<dbReference type="GO" id="GO:0004190">
    <property type="term" value="F:aspartic-type endopeptidase activity"/>
    <property type="evidence" value="ECO:0007669"/>
    <property type="project" value="UniProtKB-KW"/>
</dbReference>
<dbReference type="GO" id="GO:0003677">
    <property type="term" value="F:DNA binding"/>
    <property type="evidence" value="ECO:0007669"/>
    <property type="project" value="UniProtKB-KW"/>
</dbReference>
<dbReference type="InterPro" id="IPR043128">
    <property type="entry name" value="Rev_trsase/Diguanyl_cyclase"/>
</dbReference>
<evidence type="ECO:0000256" key="7">
    <source>
        <dbReference type="ARBA" id="ARBA00022801"/>
    </source>
</evidence>
<keyword evidence="5" id="KW-0479">Metal-binding</keyword>
<dbReference type="PROSITE" id="PS50013">
    <property type="entry name" value="CHROMO_2"/>
    <property type="match status" value="1"/>
</dbReference>
<dbReference type="PANTHER" id="PTHR37984">
    <property type="entry name" value="PROTEIN CBG26694"/>
    <property type="match status" value="1"/>
</dbReference>
<dbReference type="SUPFAM" id="SSF56672">
    <property type="entry name" value="DNA/RNA polymerases"/>
    <property type="match status" value="1"/>
</dbReference>
<sequence>GIQQRKGYLSSSASTLGLLYRTLFPNAIPPKNRVYPLSLPETKAMEDYIQEALSAGHIHPSTSPAATGFFFLEKKDGGLRPCIDYHGLNAITVCYPYPLSLVPAALEQLQGASIFSKLDLRSAYNLIRIKEGDEWKTAFHKTRGHYEYLVMPYGRPSSISIGAKLLNPRQARWALFFTRFLFSVTYRPGSNNGKVDALSRLQEIKNPAPHPEPILPPAVVLGPIQWDLIEEIQRAHADEPPPTACPPSRLYVPSPLRHRVIQWTHESPSTGYPGIQRTTQLVQQHFWWPTTAQDVESHGHHRPIHVKQPPPFFHHMFRNYGLPDNIMSDRGPSSRHGFGGPFPLSWGSMREQHRWSEFLPWAEYAQNSLTHSSTGLTPFQCILGYQPFLFPWLNELSEVPAVEDWARRSQEVWERAHVRLQRANLRLQLPCRKLSPRFIGPFDIICQVNPVSYRLRLPTTYRISPTFHVSLLKLAHKPVQASRAPVVPPPPLDIDGTLAYRVQTLLNSQRVNNCLQYLVDWEGYGPKERSWVNAADILDPSLIKDFHLTQPHRTPGGSVMSHQNFEHQREPSPKF</sequence>
<keyword evidence="10" id="KW-0695">RNA-directed DNA polymerase</keyword>
<dbReference type="GO" id="GO:0005634">
    <property type="term" value="C:nucleus"/>
    <property type="evidence" value="ECO:0007669"/>
    <property type="project" value="UniProtKB-SubCell"/>
</dbReference>
<dbReference type="InterPro" id="IPR000953">
    <property type="entry name" value="Chromo/chromo_shadow_dom"/>
</dbReference>
<dbReference type="SMART" id="SM00298">
    <property type="entry name" value="CHROMO"/>
    <property type="match status" value="1"/>
</dbReference>
<dbReference type="InterPro" id="IPR056924">
    <property type="entry name" value="SH3_Tf2-1"/>
</dbReference>
<dbReference type="Gene3D" id="3.30.70.270">
    <property type="match status" value="1"/>
</dbReference>
<dbReference type="Gene3D" id="3.30.420.10">
    <property type="entry name" value="Ribonuclease H-like superfamily/Ribonuclease H"/>
    <property type="match status" value="1"/>
</dbReference>
<dbReference type="EMBL" id="JAUCMX010000023">
    <property type="protein sequence ID" value="KAK3512850.1"/>
    <property type="molecule type" value="Genomic_DNA"/>
</dbReference>
<dbReference type="GO" id="GO:0015074">
    <property type="term" value="P:DNA integration"/>
    <property type="evidence" value="ECO:0007669"/>
    <property type="project" value="UniProtKB-KW"/>
</dbReference>
<protein>
    <recommendedName>
        <fullName evidence="14">Gypsy retrotransposon integrase-like protein 1</fullName>
        <ecNumber evidence="3">3.1.26.4</ecNumber>
    </recommendedName>
</protein>
<dbReference type="InterPro" id="IPR000477">
    <property type="entry name" value="RT_dom"/>
</dbReference>
<reference evidence="17" key="1">
    <citation type="submission" date="2023-06" db="EMBL/GenBank/DDBJ databases">
        <title>Male Hemibagrus guttatus genome.</title>
        <authorList>
            <person name="Bian C."/>
        </authorList>
    </citation>
    <scope>NUCLEOTIDE SEQUENCE</scope>
    <source>
        <strain evidence="17">Male_cb2023</strain>
        <tissue evidence="17">Muscle</tissue>
    </source>
</reference>
<evidence type="ECO:0000256" key="10">
    <source>
        <dbReference type="ARBA" id="ARBA00022918"/>
    </source>
</evidence>
<dbReference type="AlphaFoldDB" id="A0AAE0UNH6"/>
<keyword evidence="11" id="KW-0239">DNA-directed DNA polymerase</keyword>
<feature type="non-terminal residue" evidence="17">
    <location>
        <position position="1"/>
    </location>
</feature>
<dbReference type="GO" id="GO:0006310">
    <property type="term" value="P:DNA recombination"/>
    <property type="evidence" value="ECO:0007669"/>
    <property type="project" value="UniProtKB-KW"/>
</dbReference>
<comment type="caution">
    <text evidence="17">The sequence shown here is derived from an EMBL/GenBank/DDBJ whole genome shotgun (WGS) entry which is preliminary data.</text>
</comment>
<evidence type="ECO:0000256" key="5">
    <source>
        <dbReference type="ARBA" id="ARBA00022723"/>
    </source>
</evidence>
<evidence type="ECO:0000256" key="2">
    <source>
        <dbReference type="ARBA" id="ARBA00010879"/>
    </source>
</evidence>
<keyword evidence="4" id="KW-0645">Protease</keyword>
<dbReference type="Gene3D" id="3.10.10.10">
    <property type="entry name" value="HIV Type 1 Reverse Transcriptase, subunit A, domain 1"/>
    <property type="match status" value="1"/>
</dbReference>
<dbReference type="GO" id="GO:0046872">
    <property type="term" value="F:metal ion binding"/>
    <property type="evidence" value="ECO:0007669"/>
    <property type="project" value="UniProtKB-KW"/>
</dbReference>
<evidence type="ECO:0000256" key="8">
    <source>
        <dbReference type="ARBA" id="ARBA00022842"/>
    </source>
</evidence>
<dbReference type="Proteomes" id="UP001274896">
    <property type="component" value="Unassembled WGS sequence"/>
</dbReference>
<keyword evidence="6" id="KW-0064">Aspartyl protease</keyword>
<evidence type="ECO:0000256" key="12">
    <source>
        <dbReference type="ARBA" id="ARBA00023125"/>
    </source>
</evidence>
<dbReference type="CDD" id="cd01647">
    <property type="entry name" value="RT_LTR"/>
    <property type="match status" value="1"/>
</dbReference>
<dbReference type="Pfam" id="PF17921">
    <property type="entry name" value="Integrase_H2C2"/>
    <property type="match status" value="1"/>
</dbReference>
<evidence type="ECO:0000313" key="17">
    <source>
        <dbReference type="EMBL" id="KAK3512850.1"/>
    </source>
</evidence>
<dbReference type="GO" id="GO:0004523">
    <property type="term" value="F:RNA-DNA hybrid ribonuclease activity"/>
    <property type="evidence" value="ECO:0007669"/>
    <property type="project" value="UniProtKB-EC"/>
</dbReference>
<evidence type="ECO:0000256" key="6">
    <source>
        <dbReference type="ARBA" id="ARBA00022750"/>
    </source>
</evidence>
<dbReference type="GO" id="GO:0006508">
    <property type="term" value="P:proteolysis"/>
    <property type="evidence" value="ECO:0007669"/>
    <property type="project" value="UniProtKB-KW"/>
</dbReference>
<proteinExistence type="inferred from homology"/>
<feature type="region of interest" description="Disordered" evidence="15">
    <location>
        <begin position="549"/>
        <end position="575"/>
    </location>
</feature>
<dbReference type="InterPro" id="IPR043502">
    <property type="entry name" value="DNA/RNA_pol_sf"/>
</dbReference>
<feature type="domain" description="Chromo" evidence="16">
    <location>
        <begin position="500"/>
        <end position="547"/>
    </location>
</feature>
<keyword evidence="12" id="KW-0238">DNA-binding</keyword>
<dbReference type="Pfam" id="PF00385">
    <property type="entry name" value="Chromo"/>
    <property type="match status" value="1"/>
</dbReference>
<accession>A0AAE0UNH6</accession>
<evidence type="ECO:0000256" key="3">
    <source>
        <dbReference type="ARBA" id="ARBA00012180"/>
    </source>
</evidence>
<evidence type="ECO:0000256" key="11">
    <source>
        <dbReference type="ARBA" id="ARBA00022932"/>
    </source>
</evidence>
<evidence type="ECO:0000259" key="16">
    <source>
        <dbReference type="PROSITE" id="PS50013"/>
    </source>
</evidence>
<evidence type="ECO:0000313" key="18">
    <source>
        <dbReference type="Proteomes" id="UP001274896"/>
    </source>
</evidence>
<keyword evidence="8" id="KW-0460">Magnesium</keyword>
<dbReference type="EC" id="3.1.26.4" evidence="3"/>
<dbReference type="InterPro" id="IPR036397">
    <property type="entry name" value="RNaseH_sf"/>
</dbReference>
<dbReference type="InterPro" id="IPR050951">
    <property type="entry name" value="Retrovirus_Pol_polyprotein"/>
</dbReference>
<dbReference type="InterPro" id="IPR041588">
    <property type="entry name" value="Integrase_H2C2"/>
</dbReference>
<dbReference type="Pfam" id="PF00078">
    <property type="entry name" value="RVT_1"/>
    <property type="match status" value="1"/>
</dbReference>
<evidence type="ECO:0000256" key="13">
    <source>
        <dbReference type="ARBA" id="ARBA00023172"/>
    </source>
</evidence>
<dbReference type="GO" id="GO:0003887">
    <property type="term" value="F:DNA-directed DNA polymerase activity"/>
    <property type="evidence" value="ECO:0007669"/>
    <property type="project" value="UniProtKB-KW"/>
</dbReference>
<keyword evidence="13" id="KW-0233">DNA recombination</keyword>
<comment type="subcellular location">
    <subcellularLocation>
        <location evidence="1">Nucleus</location>
    </subcellularLocation>
</comment>
<dbReference type="Gene3D" id="2.40.50.40">
    <property type="match status" value="1"/>
</dbReference>
<evidence type="ECO:0000256" key="9">
    <source>
        <dbReference type="ARBA" id="ARBA00022908"/>
    </source>
</evidence>
<evidence type="ECO:0000256" key="14">
    <source>
        <dbReference type="ARBA" id="ARBA00039658"/>
    </source>
</evidence>
<keyword evidence="18" id="KW-1185">Reference proteome</keyword>
<keyword evidence="9" id="KW-0229">DNA integration</keyword>
<dbReference type="GO" id="GO:0003964">
    <property type="term" value="F:RNA-directed DNA polymerase activity"/>
    <property type="evidence" value="ECO:0007669"/>
    <property type="project" value="UniProtKB-KW"/>
</dbReference>
<keyword evidence="11" id="KW-0548">Nucleotidyltransferase</keyword>
<feature type="compositionally biased region" description="Basic and acidic residues" evidence="15">
    <location>
        <begin position="564"/>
        <end position="575"/>
    </location>
</feature>
<dbReference type="Pfam" id="PF24626">
    <property type="entry name" value="SH3_Tf2-1"/>
    <property type="match status" value="1"/>
</dbReference>
<evidence type="ECO:0000256" key="4">
    <source>
        <dbReference type="ARBA" id="ARBA00022670"/>
    </source>
</evidence>
<dbReference type="InterPro" id="IPR016197">
    <property type="entry name" value="Chromo-like_dom_sf"/>
</dbReference>